<dbReference type="Pfam" id="PF00528">
    <property type="entry name" value="BPD_transp_1"/>
    <property type="match status" value="1"/>
</dbReference>
<keyword evidence="2 7" id="KW-0813">Transport</keyword>
<comment type="caution">
    <text evidence="9">The sequence shown here is derived from an EMBL/GenBank/DDBJ whole genome shotgun (WGS) entry which is preliminary data.</text>
</comment>
<dbReference type="RefSeq" id="WP_244863630.1">
    <property type="nucleotide sequence ID" value="NZ_BOVJ01000140.1"/>
</dbReference>
<dbReference type="CDD" id="cd06261">
    <property type="entry name" value="TM_PBP2"/>
    <property type="match status" value="1"/>
</dbReference>
<evidence type="ECO:0000256" key="5">
    <source>
        <dbReference type="ARBA" id="ARBA00022989"/>
    </source>
</evidence>
<comment type="similarity">
    <text evidence="7">Belongs to the binding-protein-dependent transport system permease family.</text>
</comment>
<evidence type="ECO:0000313" key="10">
    <source>
        <dbReference type="Proteomes" id="UP000680304"/>
    </source>
</evidence>
<evidence type="ECO:0000256" key="4">
    <source>
        <dbReference type="ARBA" id="ARBA00022692"/>
    </source>
</evidence>
<dbReference type="SUPFAM" id="SSF161098">
    <property type="entry name" value="MetI-like"/>
    <property type="match status" value="1"/>
</dbReference>
<keyword evidence="3" id="KW-1003">Cell membrane</keyword>
<evidence type="ECO:0000313" key="9">
    <source>
        <dbReference type="EMBL" id="GIQ65574.1"/>
    </source>
</evidence>
<name>A0ABQ4NBH3_9BACL</name>
<evidence type="ECO:0000256" key="6">
    <source>
        <dbReference type="ARBA" id="ARBA00023136"/>
    </source>
</evidence>
<dbReference type="EMBL" id="BOVJ01000140">
    <property type="protein sequence ID" value="GIQ65574.1"/>
    <property type="molecule type" value="Genomic_DNA"/>
</dbReference>
<dbReference type="InterPro" id="IPR051393">
    <property type="entry name" value="ABC_transporter_permease"/>
</dbReference>
<proteinExistence type="inferred from homology"/>
<dbReference type="InterPro" id="IPR000515">
    <property type="entry name" value="MetI-like"/>
</dbReference>
<keyword evidence="4 7" id="KW-0812">Transmembrane</keyword>
<evidence type="ECO:0000256" key="3">
    <source>
        <dbReference type="ARBA" id="ARBA00022475"/>
    </source>
</evidence>
<sequence>MNEAAELDGATRLQRVFRITIPMIRSTIMVAVVYSISNSFRVFDLVNILTGGGPAHMTEVMTVYMYNEAFMNRQFGLGSAASILIVLFSLLVVTVMNRLGSEREA</sequence>
<keyword evidence="5 7" id="KW-1133">Transmembrane helix</keyword>
<dbReference type="PANTHER" id="PTHR30193">
    <property type="entry name" value="ABC TRANSPORTER PERMEASE PROTEIN"/>
    <property type="match status" value="1"/>
</dbReference>
<feature type="transmembrane region" description="Helical" evidence="7">
    <location>
        <begin position="75"/>
        <end position="96"/>
    </location>
</feature>
<dbReference type="Gene3D" id="1.10.3720.10">
    <property type="entry name" value="MetI-like"/>
    <property type="match status" value="1"/>
</dbReference>
<reference evidence="9 10" key="1">
    <citation type="submission" date="2021-04" db="EMBL/GenBank/DDBJ databases">
        <title>Draft genome sequence of Paenibacillus cisolokensis, LC2-13A.</title>
        <authorList>
            <person name="Uke A."/>
            <person name="Chhe C."/>
            <person name="Baramee S."/>
            <person name="Kosugi A."/>
        </authorList>
    </citation>
    <scope>NUCLEOTIDE SEQUENCE [LARGE SCALE GENOMIC DNA]</scope>
    <source>
        <strain evidence="9 10">LC2-13A</strain>
    </source>
</reference>
<gene>
    <name evidence="9" type="ORF">PACILC2_41420</name>
</gene>
<dbReference type="PROSITE" id="PS50928">
    <property type="entry name" value="ABC_TM1"/>
    <property type="match status" value="1"/>
</dbReference>
<keyword evidence="10" id="KW-1185">Reference proteome</keyword>
<dbReference type="PANTHER" id="PTHR30193:SF37">
    <property type="entry name" value="INNER MEMBRANE ABC TRANSPORTER PERMEASE PROTEIN YCJO"/>
    <property type="match status" value="1"/>
</dbReference>
<feature type="domain" description="ABC transmembrane type-1" evidence="8">
    <location>
        <begin position="1"/>
        <end position="96"/>
    </location>
</feature>
<keyword evidence="6 7" id="KW-0472">Membrane</keyword>
<evidence type="ECO:0000256" key="2">
    <source>
        <dbReference type="ARBA" id="ARBA00022448"/>
    </source>
</evidence>
<comment type="subcellular location">
    <subcellularLocation>
        <location evidence="1 7">Cell membrane</location>
        <topology evidence="1 7">Multi-pass membrane protein</topology>
    </subcellularLocation>
</comment>
<evidence type="ECO:0000256" key="1">
    <source>
        <dbReference type="ARBA" id="ARBA00004651"/>
    </source>
</evidence>
<dbReference type="InterPro" id="IPR035906">
    <property type="entry name" value="MetI-like_sf"/>
</dbReference>
<feature type="transmembrane region" description="Helical" evidence="7">
    <location>
        <begin position="16"/>
        <end position="36"/>
    </location>
</feature>
<protein>
    <recommendedName>
        <fullName evidence="8">ABC transmembrane type-1 domain-containing protein</fullName>
    </recommendedName>
</protein>
<dbReference type="Proteomes" id="UP000680304">
    <property type="component" value="Unassembled WGS sequence"/>
</dbReference>
<evidence type="ECO:0000259" key="8">
    <source>
        <dbReference type="PROSITE" id="PS50928"/>
    </source>
</evidence>
<organism evidence="9 10">
    <name type="scientific">Paenibacillus cisolokensis</name>
    <dbReference type="NCBI Taxonomy" id="1658519"/>
    <lineage>
        <taxon>Bacteria</taxon>
        <taxon>Bacillati</taxon>
        <taxon>Bacillota</taxon>
        <taxon>Bacilli</taxon>
        <taxon>Bacillales</taxon>
        <taxon>Paenibacillaceae</taxon>
        <taxon>Paenibacillus</taxon>
    </lineage>
</organism>
<accession>A0ABQ4NBH3</accession>
<evidence type="ECO:0000256" key="7">
    <source>
        <dbReference type="RuleBase" id="RU363032"/>
    </source>
</evidence>